<evidence type="ECO:0000313" key="1">
    <source>
        <dbReference type="Proteomes" id="UP000790787"/>
    </source>
</evidence>
<organism evidence="1 2">
    <name type="scientific">Nicotiana tabacum</name>
    <name type="common">Common tobacco</name>
    <dbReference type="NCBI Taxonomy" id="4097"/>
    <lineage>
        <taxon>Eukaryota</taxon>
        <taxon>Viridiplantae</taxon>
        <taxon>Streptophyta</taxon>
        <taxon>Embryophyta</taxon>
        <taxon>Tracheophyta</taxon>
        <taxon>Spermatophyta</taxon>
        <taxon>Magnoliopsida</taxon>
        <taxon>eudicotyledons</taxon>
        <taxon>Gunneridae</taxon>
        <taxon>Pentapetalae</taxon>
        <taxon>asterids</taxon>
        <taxon>lamiids</taxon>
        <taxon>Solanales</taxon>
        <taxon>Solanaceae</taxon>
        <taxon>Nicotianoideae</taxon>
        <taxon>Nicotianeae</taxon>
        <taxon>Nicotiana</taxon>
    </lineage>
</organism>
<reference evidence="1" key="1">
    <citation type="journal article" date="2014" name="Nat. Commun.">
        <title>The tobacco genome sequence and its comparison with those of tomato and potato.</title>
        <authorList>
            <person name="Sierro N."/>
            <person name="Battey J.N."/>
            <person name="Ouadi S."/>
            <person name="Bakaher N."/>
            <person name="Bovet L."/>
            <person name="Willig A."/>
            <person name="Goepfert S."/>
            <person name="Peitsch M.C."/>
            <person name="Ivanov N.V."/>
        </authorList>
    </citation>
    <scope>NUCLEOTIDE SEQUENCE [LARGE SCALE GENOMIC DNA]</scope>
</reference>
<protein>
    <submittedName>
        <fullName evidence="2">Uncharacterized protein LOC107798738 isoform X1</fullName>
    </submittedName>
</protein>
<name>A0AC58TK59_TOBAC</name>
<evidence type="ECO:0000313" key="2">
    <source>
        <dbReference type="RefSeq" id="XP_075097621.1"/>
    </source>
</evidence>
<gene>
    <name evidence="2" type="primary">LOC107798738</name>
</gene>
<sequence length="236" mass="27930">MEISISRSTNSRLYLFSNLGGIELFLASFPDLPNKQGPWLMNLYAHELNYIYRETWLRKHGVFTRVIPSQRGRETWYNWTERGHNLIRRTLFSQNTMEWLCYAISEASKVKGNSVRRWKLQDHFTKFFCSRNYNKHGRYISIISLQGKARNKRRSTIIIPEMAFNTGWTNIAVKISNFIKCKTQKAVTVTPRNTEDLPYSETIRRNKWTTREMNEAFVQEKDGIISISARLSARRY</sequence>
<dbReference type="RefSeq" id="XP_075097621.1">
    <property type="nucleotide sequence ID" value="XM_075241520.1"/>
</dbReference>
<accession>A0AC58TK59</accession>
<reference evidence="2" key="2">
    <citation type="submission" date="2025-08" db="UniProtKB">
        <authorList>
            <consortium name="RefSeq"/>
        </authorList>
    </citation>
    <scope>IDENTIFICATION</scope>
    <source>
        <tissue evidence="2">Leaf</tissue>
    </source>
</reference>
<dbReference type="Proteomes" id="UP000790787">
    <property type="component" value="Chromosome 21"/>
</dbReference>
<keyword evidence="1" id="KW-1185">Reference proteome</keyword>
<proteinExistence type="predicted"/>